<evidence type="ECO:0000256" key="2">
    <source>
        <dbReference type="ARBA" id="ARBA00023315"/>
    </source>
</evidence>
<gene>
    <name evidence="4" type="ORF">ACFPRC_14225</name>
</gene>
<keyword evidence="1" id="KW-0808">Transferase</keyword>
<evidence type="ECO:0000313" key="4">
    <source>
        <dbReference type="EMBL" id="MFC5016039.1"/>
    </source>
</evidence>
<dbReference type="CDD" id="cd07989">
    <property type="entry name" value="LPLAT_AGPAT-like"/>
    <property type="match status" value="1"/>
</dbReference>
<evidence type="ECO:0000259" key="3">
    <source>
        <dbReference type="SMART" id="SM00563"/>
    </source>
</evidence>
<dbReference type="InterPro" id="IPR002123">
    <property type="entry name" value="Plipid/glycerol_acylTrfase"/>
</dbReference>
<proteinExistence type="predicted"/>
<organism evidence="4 5">
    <name type="scientific">Streptomyces lienomycini</name>
    <dbReference type="NCBI Taxonomy" id="284035"/>
    <lineage>
        <taxon>Bacteria</taxon>
        <taxon>Bacillati</taxon>
        <taxon>Actinomycetota</taxon>
        <taxon>Actinomycetes</taxon>
        <taxon>Kitasatosporales</taxon>
        <taxon>Streptomycetaceae</taxon>
        <taxon>Streptomyces</taxon>
    </lineage>
</organism>
<accession>A0ABV9WRZ3</accession>
<comment type="caution">
    <text evidence="4">The sequence shown here is derived from an EMBL/GenBank/DDBJ whole genome shotgun (WGS) entry which is preliminary data.</text>
</comment>
<keyword evidence="5" id="KW-1185">Reference proteome</keyword>
<protein>
    <submittedName>
        <fullName evidence="4">Lysophospholipid acyltransferase family protein</fullName>
    </submittedName>
</protein>
<sequence length="281" mass="30617">MDPYKGSFKVGETVSTSFRHWVARRHVDAVEGLGHIPAEGPFIVVSNHLSFFDHYLLETVLYGARGRHVYFPAKAANFHHPVKRLVRMSVGCIPLDSDRPDRNALTAMKEVLEGGDVLCTYPEGTRWTGGGLAPFHDGPFYFAVRTGVPVVPVMIHGADRILPKGEVVPHRATARLVFGPRLTAAPRGRTRAAVIADLRTRTRDRMERLGERARTAHGRPDEDAALAVRARAEEIAAAACVRGRGLDRTEQRRIAVLHSLARATAAPRTAAPAPAPVAATA</sequence>
<name>A0ABV9WRZ3_9ACTN</name>
<dbReference type="GO" id="GO:0016746">
    <property type="term" value="F:acyltransferase activity"/>
    <property type="evidence" value="ECO:0007669"/>
    <property type="project" value="UniProtKB-KW"/>
</dbReference>
<dbReference type="PANTHER" id="PTHR10434">
    <property type="entry name" value="1-ACYL-SN-GLYCEROL-3-PHOSPHATE ACYLTRANSFERASE"/>
    <property type="match status" value="1"/>
</dbReference>
<keyword evidence="2 4" id="KW-0012">Acyltransferase</keyword>
<evidence type="ECO:0000313" key="5">
    <source>
        <dbReference type="Proteomes" id="UP001595855"/>
    </source>
</evidence>
<dbReference type="SMART" id="SM00563">
    <property type="entry name" value="PlsC"/>
    <property type="match status" value="1"/>
</dbReference>
<dbReference type="Pfam" id="PF01553">
    <property type="entry name" value="Acyltransferase"/>
    <property type="match status" value="1"/>
</dbReference>
<dbReference type="EMBL" id="JBHSJO010000001">
    <property type="protein sequence ID" value="MFC5016039.1"/>
    <property type="molecule type" value="Genomic_DNA"/>
</dbReference>
<feature type="domain" description="Phospholipid/glycerol acyltransferase" evidence="3">
    <location>
        <begin position="42"/>
        <end position="158"/>
    </location>
</feature>
<reference evidence="5" key="1">
    <citation type="journal article" date="2019" name="Int. J. Syst. Evol. Microbiol.">
        <title>The Global Catalogue of Microorganisms (GCM) 10K type strain sequencing project: providing services to taxonomists for standard genome sequencing and annotation.</title>
        <authorList>
            <consortium name="The Broad Institute Genomics Platform"/>
            <consortium name="The Broad Institute Genome Sequencing Center for Infectious Disease"/>
            <person name="Wu L."/>
            <person name="Ma J."/>
        </authorList>
    </citation>
    <scope>NUCLEOTIDE SEQUENCE [LARGE SCALE GENOMIC DNA]</scope>
    <source>
        <strain evidence="5">CGMCC 4.1542</strain>
    </source>
</reference>
<evidence type="ECO:0000256" key="1">
    <source>
        <dbReference type="ARBA" id="ARBA00022679"/>
    </source>
</evidence>
<dbReference type="SUPFAM" id="SSF69593">
    <property type="entry name" value="Glycerol-3-phosphate (1)-acyltransferase"/>
    <property type="match status" value="1"/>
</dbReference>
<dbReference type="RefSeq" id="WP_271319872.1">
    <property type="nucleotide sequence ID" value="NZ_BAAATN010000004.1"/>
</dbReference>
<dbReference type="Proteomes" id="UP001595855">
    <property type="component" value="Unassembled WGS sequence"/>
</dbReference>
<dbReference type="PANTHER" id="PTHR10434:SF11">
    <property type="entry name" value="1-ACYL-SN-GLYCEROL-3-PHOSPHATE ACYLTRANSFERASE"/>
    <property type="match status" value="1"/>
</dbReference>